<proteinExistence type="inferred from homology"/>
<dbReference type="AlphaFoldDB" id="A0A1Y2I2L5"/>
<comment type="catalytic activity">
    <reaction evidence="1">
        <text>S-ubiquitinyl-[E2 ubiquitin-conjugating enzyme]-L-cysteine + [acceptor protein]-L-lysine = [E2 ubiquitin-conjugating enzyme]-L-cysteine + N(6)-ubiquitinyl-[acceptor protein]-L-lysine.</text>
        <dbReference type="EC" id="2.3.2.27"/>
    </reaction>
</comment>
<evidence type="ECO:0000313" key="3">
    <source>
        <dbReference type="EMBL" id="ORZ40213.1"/>
    </source>
</evidence>
<sequence>MDLQRVYIQSQMYKPFMREEEALAIYEQACLALGMPYRPDDFPGFLTNINQALDQLNLSIRQEKHHSRDISYCLLINEEADELSKLATTLTPPQIGVFRTLVNKILDSPQGQLTSMDVLNTVPSTLMTKAVFEKTVLHKLVAEGWLEETTRGNYTVGIRTLVELKKFIEEGHPDLDRCLHCENVAIIKIECQTPDCNATYHRRCLEERKNRAGARLPCGKCQQPIMIPADVYSSTTGSSSRSSQTSGTKRARLEKPAGADEEEEEEDELMEEDDDKDEEPVAKQEPLTQRRTSTRAAAAAGTASRQRMSMGMDEDDLEPSQNKNKGKGKRAGGRRKAVVDDDDDDMDLD</sequence>
<organism evidence="3 4">
    <name type="scientific">Catenaria anguillulae PL171</name>
    <dbReference type="NCBI Taxonomy" id="765915"/>
    <lineage>
        <taxon>Eukaryota</taxon>
        <taxon>Fungi</taxon>
        <taxon>Fungi incertae sedis</taxon>
        <taxon>Blastocladiomycota</taxon>
        <taxon>Blastocladiomycetes</taxon>
        <taxon>Blastocladiales</taxon>
        <taxon>Catenariaceae</taxon>
        <taxon>Catenaria</taxon>
    </lineage>
</organism>
<comment type="subunit">
    <text evidence="1">Component of the Smc5-Smc6 complex.</text>
</comment>
<keyword evidence="1" id="KW-0227">DNA damage</keyword>
<dbReference type="GO" id="GO:0008270">
    <property type="term" value="F:zinc ion binding"/>
    <property type="evidence" value="ECO:0007669"/>
    <property type="project" value="UniProtKB-KW"/>
</dbReference>
<comment type="caution">
    <text evidence="3">The sequence shown here is derived from an EMBL/GenBank/DDBJ whole genome shotgun (WGS) entry which is preliminary data.</text>
</comment>
<accession>A0A1Y2I2L5</accession>
<protein>
    <recommendedName>
        <fullName evidence="1">Non-structural maintenance of chromosomes element 1 homolog</fullName>
        <ecNumber evidence="1">2.3.2.27</ecNumber>
    </recommendedName>
</protein>
<feature type="compositionally biased region" description="Acidic residues" evidence="2">
    <location>
        <begin position="259"/>
        <end position="278"/>
    </location>
</feature>
<dbReference type="Proteomes" id="UP000193411">
    <property type="component" value="Unassembled WGS sequence"/>
</dbReference>
<feature type="compositionally biased region" description="Acidic residues" evidence="2">
    <location>
        <begin position="340"/>
        <end position="349"/>
    </location>
</feature>
<name>A0A1Y2I2L5_9FUNG</name>
<feature type="compositionally biased region" description="Basic residues" evidence="2">
    <location>
        <begin position="324"/>
        <end position="336"/>
    </location>
</feature>
<gene>
    <name evidence="3" type="ORF">BCR44DRAFT_124365</name>
</gene>
<dbReference type="Gene3D" id="3.90.1150.220">
    <property type="match status" value="1"/>
</dbReference>
<dbReference type="OrthoDB" id="185455at2759"/>
<keyword evidence="1" id="KW-0233">DNA recombination</keyword>
<keyword evidence="1" id="KW-0539">Nucleus</keyword>
<keyword evidence="1" id="KW-0479">Metal-binding</keyword>
<feature type="region of interest" description="Disordered" evidence="2">
    <location>
        <begin position="231"/>
        <end position="349"/>
    </location>
</feature>
<keyword evidence="1" id="KW-0234">DNA repair</keyword>
<dbReference type="InterPro" id="IPR036388">
    <property type="entry name" value="WH-like_DNA-bd_sf"/>
</dbReference>
<keyword evidence="1" id="KW-0833">Ubl conjugation pathway</keyword>
<dbReference type="PANTHER" id="PTHR20973">
    <property type="entry name" value="NON-SMC ELEMENT 1-RELATED"/>
    <property type="match status" value="1"/>
</dbReference>
<dbReference type="Gene3D" id="1.10.10.10">
    <property type="entry name" value="Winged helix-like DNA-binding domain superfamily/Winged helix DNA-binding domain"/>
    <property type="match status" value="1"/>
</dbReference>
<dbReference type="Pfam" id="PF07574">
    <property type="entry name" value="SMC_Nse1"/>
    <property type="match status" value="2"/>
</dbReference>
<comment type="subcellular location">
    <subcellularLocation>
        <location evidence="1">Nucleus</location>
    </subcellularLocation>
</comment>
<evidence type="ECO:0000256" key="1">
    <source>
        <dbReference type="RuleBase" id="RU368018"/>
    </source>
</evidence>
<keyword evidence="1" id="KW-0862">Zinc</keyword>
<evidence type="ECO:0000256" key="2">
    <source>
        <dbReference type="SAM" id="MobiDB-lite"/>
    </source>
</evidence>
<dbReference type="EMBL" id="MCFL01000003">
    <property type="protein sequence ID" value="ORZ40213.1"/>
    <property type="molecule type" value="Genomic_DNA"/>
</dbReference>
<feature type="compositionally biased region" description="Low complexity" evidence="2">
    <location>
        <begin position="289"/>
        <end position="307"/>
    </location>
</feature>
<keyword evidence="1" id="KW-0808">Transferase</keyword>
<dbReference type="GO" id="GO:0030915">
    <property type="term" value="C:Smc5-Smc6 complex"/>
    <property type="evidence" value="ECO:0007669"/>
    <property type="project" value="UniProtKB-UniRule"/>
</dbReference>
<dbReference type="InterPro" id="IPR011513">
    <property type="entry name" value="Nse1"/>
</dbReference>
<comment type="similarity">
    <text evidence="1">Belongs to the NSE1 family.</text>
</comment>
<feature type="compositionally biased region" description="Low complexity" evidence="2">
    <location>
        <begin position="233"/>
        <end position="248"/>
    </location>
</feature>
<dbReference type="EC" id="2.3.2.27" evidence="1"/>
<evidence type="ECO:0000313" key="4">
    <source>
        <dbReference type="Proteomes" id="UP000193411"/>
    </source>
</evidence>
<dbReference type="GO" id="GO:0061630">
    <property type="term" value="F:ubiquitin protein ligase activity"/>
    <property type="evidence" value="ECO:0007669"/>
    <property type="project" value="UniProtKB-EC"/>
</dbReference>
<dbReference type="GO" id="GO:0005634">
    <property type="term" value="C:nucleus"/>
    <property type="evidence" value="ECO:0007669"/>
    <property type="project" value="UniProtKB-SubCell"/>
</dbReference>
<keyword evidence="4" id="KW-1185">Reference proteome</keyword>
<dbReference type="GO" id="GO:0000724">
    <property type="term" value="P:double-strand break repair via homologous recombination"/>
    <property type="evidence" value="ECO:0007669"/>
    <property type="project" value="TreeGrafter"/>
</dbReference>
<reference evidence="3 4" key="1">
    <citation type="submission" date="2016-07" db="EMBL/GenBank/DDBJ databases">
        <title>Pervasive Adenine N6-methylation of Active Genes in Fungi.</title>
        <authorList>
            <consortium name="DOE Joint Genome Institute"/>
            <person name="Mondo S.J."/>
            <person name="Dannebaum R.O."/>
            <person name="Kuo R.C."/>
            <person name="Labutti K."/>
            <person name="Haridas S."/>
            <person name="Kuo A."/>
            <person name="Salamov A."/>
            <person name="Ahrendt S.R."/>
            <person name="Lipzen A."/>
            <person name="Sullivan W."/>
            <person name="Andreopoulos W.B."/>
            <person name="Clum A."/>
            <person name="Lindquist E."/>
            <person name="Daum C."/>
            <person name="Ramamoorthy G.K."/>
            <person name="Gryganskyi A."/>
            <person name="Culley D."/>
            <person name="Magnuson J.K."/>
            <person name="James T.Y."/>
            <person name="O'Malley M.A."/>
            <person name="Stajich J.E."/>
            <person name="Spatafora J.W."/>
            <person name="Visel A."/>
            <person name="Grigoriev I.V."/>
        </authorList>
    </citation>
    <scope>NUCLEOTIDE SEQUENCE [LARGE SCALE GENOMIC DNA]</scope>
    <source>
        <strain evidence="3 4">PL171</strain>
    </source>
</reference>
<dbReference type="STRING" id="765915.A0A1Y2I2L5"/>
<keyword evidence="1" id="KW-0863">Zinc-finger</keyword>
<comment type="function">
    <text evidence="1">Acts in a DNA repair pathway for removal of UV-induced DNA damage that is distinct from classical nucleotide excision repair and in repair of ionizing radiation damage. Functions in homologous recombination repair of DNA double strand breaks and in recovery of stalled replication forks.</text>
</comment>
<dbReference type="PANTHER" id="PTHR20973:SF0">
    <property type="entry name" value="NON-STRUCTURAL MAINTENANCE OF CHROMOSOMES ELEMENT 1 HOMOLOG"/>
    <property type="match status" value="1"/>
</dbReference>